<dbReference type="SUPFAM" id="SSF75011">
    <property type="entry name" value="3-carboxy-cis,cis-mucoante lactonizing enzyme"/>
    <property type="match status" value="1"/>
</dbReference>
<proteinExistence type="predicted"/>
<feature type="compositionally biased region" description="Basic and acidic residues" evidence="1">
    <location>
        <begin position="891"/>
        <end position="901"/>
    </location>
</feature>
<feature type="region of interest" description="Disordered" evidence="1">
    <location>
        <begin position="879"/>
        <end position="901"/>
    </location>
</feature>
<feature type="compositionally biased region" description="Acidic residues" evidence="1">
    <location>
        <begin position="881"/>
        <end position="890"/>
    </location>
</feature>
<dbReference type="InterPro" id="IPR052956">
    <property type="entry name" value="Mesenchyme-surface_protein"/>
</dbReference>
<gene>
    <name evidence="5" type="ORF">NDN08_002072</name>
</gene>
<dbReference type="PANTHER" id="PTHR46928">
    <property type="entry name" value="MESENCHYME-SPECIFIC CELL SURFACE GLYCOPROTEIN"/>
    <property type="match status" value="1"/>
</dbReference>
<evidence type="ECO:0000256" key="1">
    <source>
        <dbReference type="SAM" id="MobiDB-lite"/>
    </source>
</evidence>
<keyword evidence="6" id="KW-1185">Reference proteome</keyword>
<feature type="domain" description="Choice-of-anchor I" evidence="4">
    <location>
        <begin position="608"/>
        <end position="956"/>
    </location>
</feature>
<evidence type="ECO:0000256" key="2">
    <source>
        <dbReference type="SAM" id="SignalP"/>
    </source>
</evidence>
<dbReference type="InterPro" id="IPR027372">
    <property type="entry name" value="Phytase-like_dom"/>
</dbReference>
<dbReference type="AlphaFoldDB" id="A0AAV8USP6"/>
<accession>A0AAV8USP6</accession>
<name>A0AAV8USP6_9RHOD</name>
<keyword evidence="2" id="KW-0732">Signal</keyword>
<evidence type="ECO:0000259" key="3">
    <source>
        <dbReference type="Pfam" id="PF13449"/>
    </source>
</evidence>
<dbReference type="EMBL" id="JAMWBK010000004">
    <property type="protein sequence ID" value="KAJ8905565.1"/>
    <property type="molecule type" value="Genomic_DNA"/>
</dbReference>
<organism evidence="5 6">
    <name type="scientific">Rhodosorus marinus</name>
    <dbReference type="NCBI Taxonomy" id="101924"/>
    <lineage>
        <taxon>Eukaryota</taxon>
        <taxon>Rhodophyta</taxon>
        <taxon>Stylonematophyceae</taxon>
        <taxon>Stylonematales</taxon>
        <taxon>Stylonemataceae</taxon>
        <taxon>Rhodosorus</taxon>
    </lineage>
</organism>
<evidence type="ECO:0008006" key="7">
    <source>
        <dbReference type="Google" id="ProtNLM"/>
    </source>
</evidence>
<dbReference type="PANTHER" id="PTHR46928:SF1">
    <property type="entry name" value="MESENCHYME-SPECIFIC CELL SURFACE GLYCOPROTEIN"/>
    <property type="match status" value="1"/>
</dbReference>
<dbReference type="InterPro" id="IPR055188">
    <property type="entry name" value="Choice_anch_I"/>
</dbReference>
<evidence type="ECO:0000313" key="6">
    <source>
        <dbReference type="Proteomes" id="UP001157974"/>
    </source>
</evidence>
<comment type="caution">
    <text evidence="5">The sequence shown here is derived from an EMBL/GenBank/DDBJ whole genome shotgun (WGS) entry which is preliminary data.</text>
</comment>
<sequence length="996" mass="109454">MNALLVCTLLALIAIARCATANCRASVTSVYNFPDIPYAKFNPHLKNDPEYLALVDQLVDGTCDPDRDAGQVCAVTPAFGSGLSMLKNKLLIGLTDRGPNQDCESLCELDPVKYSEACGKSGKGFPVTKFAPTIAKFKIRPDGIKVKEYIMLKSLSGSPLSGISNTELDDTPYGPNCAGGPLPYDPNGVDPEDIHQIPKSGGLLALVEEYSPSILLLKKDGTVFARYVPKSIASMLEKADMKVYGEIPDVFKNRRKNRGFENLVVSEDGSYLIAILQSPMGDRDVPEYDQNRVIRAVVFEIKLTGKKDEPAKLRFKKTFAFEGSPVSTYFRNTVVPADLKYSAAEYYDEYSFIALERASGQVKWFNINWKMATDLSETKYANNLKLEFESAGTMSLEALGVMPAMKTKVLDTYEGAMGGTNNFKGSAKQEGFVTKGNKFLYSAQDNDFGLENNPEVMISIFELGRNLGGPTVCSRPQAPKPPKKKTEGGLKFVLKDQIVLSKKFDEAKVEIIALDDNSNTLYSANAADGRIDAYRRKPLKKKPLVSFSAGDDTGINSVDVCNYMGSTSGFIAAAVEDKTGGPGFLLILKPKFVNGKLEDLKQYRKFKPSNCFLPDAVKWSPDCGYVSIACEGEGADVPGGVLVWNALTDTVNVASFNPFDDKKLRSELKKQGVRLWQNPSMPSMALEPEYITYTMDGQYAIVGLQENNAFAVVDLAEAKVTEIKPLIFTPRYVKGYGIDASDDDEEINIRRYPKVYGMCQPDTIQLFESGGVQYIAVACEGDAWGEEYDEIRAGDIESDLGRNLAPELKALIRDDKKLGRLEVSYPDGYNKETNTQEALFHFGARAFQIYTLDGTCVVDSGDWIEKIHEKEFPHIFNAQAGEDEDSMQDEFDSRSDAKGPEPESLYVSVVKGRTILFVGNERSSTLMAFDITMPDSPIYLASISSTKTDIPQSELFEAGEQGVLDPESIVYKDGYLYVGAPVASTISSFKVNVSGL</sequence>
<feature type="domain" description="Phytase-like" evidence="3">
    <location>
        <begin position="182"/>
        <end position="448"/>
    </location>
</feature>
<dbReference type="Pfam" id="PF22494">
    <property type="entry name" value="choice_anch_I"/>
    <property type="match status" value="1"/>
</dbReference>
<evidence type="ECO:0000313" key="5">
    <source>
        <dbReference type="EMBL" id="KAJ8905565.1"/>
    </source>
</evidence>
<dbReference type="Proteomes" id="UP001157974">
    <property type="component" value="Unassembled WGS sequence"/>
</dbReference>
<feature type="signal peptide" evidence="2">
    <location>
        <begin position="1"/>
        <end position="18"/>
    </location>
</feature>
<evidence type="ECO:0000259" key="4">
    <source>
        <dbReference type="Pfam" id="PF22494"/>
    </source>
</evidence>
<protein>
    <recommendedName>
        <fullName evidence="7">Phytase-like domain-containing protein</fullName>
    </recommendedName>
</protein>
<reference evidence="5 6" key="1">
    <citation type="journal article" date="2023" name="Nat. Commun.">
        <title>Origin of minicircular mitochondrial genomes in red algae.</title>
        <authorList>
            <person name="Lee Y."/>
            <person name="Cho C.H."/>
            <person name="Lee Y.M."/>
            <person name="Park S.I."/>
            <person name="Yang J.H."/>
            <person name="West J.A."/>
            <person name="Bhattacharya D."/>
            <person name="Yoon H.S."/>
        </authorList>
    </citation>
    <scope>NUCLEOTIDE SEQUENCE [LARGE SCALE GENOMIC DNA]</scope>
    <source>
        <strain evidence="5 6">CCMP1338</strain>
        <tissue evidence="5">Whole cell</tissue>
    </source>
</reference>
<feature type="chain" id="PRO_5043619866" description="Phytase-like domain-containing protein" evidence="2">
    <location>
        <begin position="19"/>
        <end position="996"/>
    </location>
</feature>
<dbReference type="Pfam" id="PF13449">
    <property type="entry name" value="Phytase-like"/>
    <property type="match status" value="1"/>
</dbReference>